<dbReference type="PROSITE" id="PS50158">
    <property type="entry name" value="ZF_CCHC"/>
    <property type="match status" value="1"/>
</dbReference>
<name>A0A6L2JL88_TANCI</name>
<comment type="caution">
    <text evidence="5">The sequence shown here is derived from an EMBL/GenBank/DDBJ whole genome shotgun (WGS) entry which is preliminary data.</text>
</comment>
<keyword evidence="1" id="KW-0862">Zinc</keyword>
<feature type="coiled-coil region" evidence="2">
    <location>
        <begin position="775"/>
        <end position="826"/>
    </location>
</feature>
<dbReference type="InterPro" id="IPR036875">
    <property type="entry name" value="Znf_CCHC_sf"/>
</dbReference>
<gene>
    <name evidence="5" type="ORF">Tci_009387</name>
</gene>
<dbReference type="AlphaFoldDB" id="A0A6L2JL88"/>
<organism evidence="5">
    <name type="scientific">Tanacetum cinerariifolium</name>
    <name type="common">Dalmatian daisy</name>
    <name type="synonym">Chrysanthemum cinerariifolium</name>
    <dbReference type="NCBI Taxonomy" id="118510"/>
    <lineage>
        <taxon>Eukaryota</taxon>
        <taxon>Viridiplantae</taxon>
        <taxon>Streptophyta</taxon>
        <taxon>Embryophyta</taxon>
        <taxon>Tracheophyta</taxon>
        <taxon>Spermatophyta</taxon>
        <taxon>Magnoliopsida</taxon>
        <taxon>eudicotyledons</taxon>
        <taxon>Gunneridae</taxon>
        <taxon>Pentapetalae</taxon>
        <taxon>asterids</taxon>
        <taxon>campanulids</taxon>
        <taxon>Asterales</taxon>
        <taxon>Asteraceae</taxon>
        <taxon>Asteroideae</taxon>
        <taxon>Anthemideae</taxon>
        <taxon>Anthemidinae</taxon>
        <taxon>Tanacetum</taxon>
    </lineage>
</organism>
<evidence type="ECO:0000256" key="3">
    <source>
        <dbReference type="SAM" id="MobiDB-lite"/>
    </source>
</evidence>
<sequence>MQTQTSNTLHNAIMEAGSKDRPPMLAPGNYVQWKSRIKRYIDTKPNNELIHYCLTNPPYKLGWIEKEVLISKGSPITRTEKFQETYKNVSQDIRDQLNAKVEAVQIILTGIDNDIYSTVDACPNAFNEIRAERIARVANPLALVAQQQPVYHPQNHPTNYTQNSSTRSQQAATKNRGKEIVNSSQPIYDQEPSMVAEDDKTSKDNEIDKLMALISLSFKKIYKPINNNLRTSSNTSHANQDNSPRINRSAGYENQRIGNVAGARETVGSTVVQKSRIQCYNCKEFGHVARECQKPKQVKDAAYHREKMLLCKQEEAGIQLNAEQADWRDDIDDDELEDQELEAHYMYMGQLQEVSPDAADSRPIFDVEPLEEIDQNDDDNDLANERELLASLIEKLKCEIDESKNRNKFLETSNKVLVEKLKGEIEDFKNKNKSLESSNNRFKEVNNKLSETNNLLYTDFKKSEAELARRNSMEYASKMEIKCAQVRGDFLSYKIKSQKSFNKYTQTINDLNQTILEMKDKLSAHQETIYTLSQQKEAQIKLYKTREDKELDKVIDLENKVKVLDNIVYKTGQSVQTMNMLNNKCRASFAKPEFLMKAQRANPLLYDIGCYNNNLAMMLAPEYDEVIRLEKESRSKLSDLIRPFDYDKLNNLYDLFVPQREQSSEQRYFSERSRLSHTSVNNRNSKESFNKQATLLEKWMDESIPWDKKCKISIEIFKVKMYVNKIFNGVELCKEKIARRTYSGYLDPFIQNTIEAKFSPEISRINAGLEHFTSVTNLQCDYLELLEKCECLENELSKSKMMSKSFEALQKHAINLEIDLQQCQEKIKNDKSFKENMSKEFRKEREQYFEIQELKAQLQDKCIVISELKKLIEKLKGKSVDTKFEKSSVIRQPNAFKSQRPSVLGKPTTFLNSFERKDFSKSKSVTQNIVSNDFSKPVTAQTLPPNKKFILKNTNVLAPGMYKLHTYHTQARTSQLPQDSRKTNKRVSFSTGVIPTTSVNRPRLKSNPMGDRVTRNNSQVKKREVEDQRRNIKLSKNKTFVTACNDNLNAKTLNVNSVCATCDKCVLNDKHDMFVLNSVAKPLKKTVASESNQKPRNITRKLHEHVSKTCSWWYPKLTPSGYKWKPKFGKENVTLIVSMPLGSVSRIANILERTTSRHSTVSNTPLPSNSFAARRDCPIHHRLWVLKAHDGKSQASN</sequence>
<keyword evidence="1" id="KW-0479">Metal-binding</keyword>
<dbReference type="EMBL" id="BKCJ010000925">
    <property type="protein sequence ID" value="GEU37409.1"/>
    <property type="molecule type" value="Genomic_DNA"/>
</dbReference>
<dbReference type="Gene3D" id="4.10.60.10">
    <property type="entry name" value="Zinc finger, CCHC-type"/>
    <property type="match status" value="1"/>
</dbReference>
<evidence type="ECO:0000259" key="4">
    <source>
        <dbReference type="PROSITE" id="PS50158"/>
    </source>
</evidence>
<protein>
    <recommendedName>
        <fullName evidence="4">CCHC-type domain-containing protein</fullName>
    </recommendedName>
</protein>
<reference evidence="5" key="1">
    <citation type="journal article" date="2019" name="Sci. Rep.">
        <title>Draft genome of Tanacetum cinerariifolium, the natural source of mosquito coil.</title>
        <authorList>
            <person name="Yamashiro T."/>
            <person name="Shiraishi A."/>
            <person name="Satake H."/>
            <person name="Nakayama K."/>
        </authorList>
    </citation>
    <scope>NUCLEOTIDE SEQUENCE</scope>
</reference>
<dbReference type="Pfam" id="PF00098">
    <property type="entry name" value="zf-CCHC"/>
    <property type="match status" value="1"/>
</dbReference>
<evidence type="ECO:0000256" key="2">
    <source>
        <dbReference type="SAM" id="Coils"/>
    </source>
</evidence>
<keyword evidence="2" id="KW-0175">Coiled coil</keyword>
<feature type="coiled-coil region" evidence="2">
    <location>
        <begin position="382"/>
        <end position="455"/>
    </location>
</feature>
<evidence type="ECO:0000313" key="5">
    <source>
        <dbReference type="EMBL" id="GEU37409.1"/>
    </source>
</evidence>
<feature type="region of interest" description="Disordered" evidence="3">
    <location>
        <begin position="995"/>
        <end position="1027"/>
    </location>
</feature>
<accession>A0A6L2JL88</accession>
<dbReference type="GO" id="GO:0008270">
    <property type="term" value="F:zinc ion binding"/>
    <property type="evidence" value="ECO:0007669"/>
    <property type="project" value="UniProtKB-KW"/>
</dbReference>
<dbReference type="InterPro" id="IPR001878">
    <property type="entry name" value="Znf_CCHC"/>
</dbReference>
<feature type="compositionally biased region" description="Polar residues" evidence="3">
    <location>
        <begin position="152"/>
        <end position="173"/>
    </location>
</feature>
<feature type="region of interest" description="Disordered" evidence="3">
    <location>
        <begin position="152"/>
        <end position="202"/>
    </location>
</feature>
<evidence type="ECO:0000256" key="1">
    <source>
        <dbReference type="PROSITE-ProRule" id="PRU00047"/>
    </source>
</evidence>
<dbReference type="SMART" id="SM00343">
    <property type="entry name" value="ZnF_C2HC"/>
    <property type="match status" value="1"/>
</dbReference>
<dbReference type="GO" id="GO:0003676">
    <property type="term" value="F:nucleic acid binding"/>
    <property type="evidence" value="ECO:0007669"/>
    <property type="project" value="InterPro"/>
</dbReference>
<keyword evidence="1" id="KW-0863">Zinc-finger</keyword>
<dbReference type="SUPFAM" id="SSF57756">
    <property type="entry name" value="Retrovirus zinc finger-like domains"/>
    <property type="match status" value="1"/>
</dbReference>
<feature type="compositionally biased region" description="Polar residues" evidence="3">
    <location>
        <begin position="229"/>
        <end position="246"/>
    </location>
</feature>
<proteinExistence type="predicted"/>
<feature type="coiled-coil region" evidence="2">
    <location>
        <begin position="501"/>
        <end position="528"/>
    </location>
</feature>
<feature type="domain" description="CCHC-type" evidence="4">
    <location>
        <begin position="279"/>
        <end position="294"/>
    </location>
</feature>
<feature type="region of interest" description="Disordered" evidence="3">
    <location>
        <begin position="229"/>
        <end position="252"/>
    </location>
</feature>